<protein>
    <submittedName>
        <fullName evidence="2">Uncharacterized protein</fullName>
    </submittedName>
</protein>
<feature type="compositionally biased region" description="Basic and acidic residues" evidence="1">
    <location>
        <begin position="67"/>
        <end position="78"/>
    </location>
</feature>
<dbReference type="Proteomes" id="UP000006820">
    <property type="component" value="Chromosome"/>
</dbReference>
<keyword evidence="3" id="KW-1185">Reference proteome</keyword>
<reference evidence="2 3" key="1">
    <citation type="journal article" date="2004" name="Proc. Natl. Acad. Sci. U.S.A.">
        <title>The complete genomic sequence of Nocardia farcinica IFM 10152.</title>
        <authorList>
            <person name="Ishikawa J."/>
            <person name="Yamashita A."/>
            <person name="Mikami Y."/>
            <person name="Hoshino Y."/>
            <person name="Kurita H."/>
            <person name="Hotta K."/>
            <person name="Shiba T."/>
            <person name="Hattori M."/>
        </authorList>
    </citation>
    <scope>NUCLEOTIDE SEQUENCE [LARGE SCALE GENOMIC DNA]</scope>
    <source>
        <strain evidence="2 3">IFM 10152</strain>
    </source>
</reference>
<dbReference type="STRING" id="247156.NFA_38220"/>
<dbReference type="KEGG" id="nfa:NFA_38220"/>
<gene>
    <name evidence="2" type="ordered locus">NFA_38220</name>
</gene>
<dbReference type="HOGENOM" id="CLU_2423981_0_0_11"/>
<organism evidence="2 3">
    <name type="scientific">Nocardia farcinica (strain IFM 10152)</name>
    <dbReference type="NCBI Taxonomy" id="247156"/>
    <lineage>
        <taxon>Bacteria</taxon>
        <taxon>Bacillati</taxon>
        <taxon>Actinomycetota</taxon>
        <taxon>Actinomycetes</taxon>
        <taxon>Mycobacteriales</taxon>
        <taxon>Nocardiaceae</taxon>
        <taxon>Nocardia</taxon>
    </lineage>
</organism>
<evidence type="ECO:0000256" key="1">
    <source>
        <dbReference type="SAM" id="MobiDB-lite"/>
    </source>
</evidence>
<dbReference type="eggNOG" id="ENOG502ZPWY">
    <property type="taxonomic scope" value="Bacteria"/>
</dbReference>
<dbReference type="EMBL" id="AP006618">
    <property type="protein sequence ID" value="BAD58670.1"/>
    <property type="molecule type" value="Genomic_DNA"/>
</dbReference>
<accession>Q5YT21</accession>
<dbReference type="AlphaFoldDB" id="Q5YT21"/>
<proteinExistence type="predicted"/>
<sequence>MNCTRPLHQAGFMSATCPTCAWPTPSIVSTHRDVRYLRCLCGTWIVQDRDQVIATAGESAFPPAHTTTDRPTPEEHRAGPPSTEVGSRPGR</sequence>
<name>Q5YT21_NOCFA</name>
<evidence type="ECO:0000313" key="3">
    <source>
        <dbReference type="Proteomes" id="UP000006820"/>
    </source>
</evidence>
<feature type="region of interest" description="Disordered" evidence="1">
    <location>
        <begin position="56"/>
        <end position="91"/>
    </location>
</feature>
<dbReference type="OrthoDB" id="3579625at2"/>
<evidence type="ECO:0000313" key="2">
    <source>
        <dbReference type="EMBL" id="BAD58670.1"/>
    </source>
</evidence>